<dbReference type="EMBL" id="JAUSUR010000003">
    <property type="protein sequence ID" value="MDQ0361084.1"/>
    <property type="molecule type" value="Genomic_DNA"/>
</dbReference>
<reference evidence="1 2" key="1">
    <citation type="submission" date="2023-07" db="EMBL/GenBank/DDBJ databases">
        <title>Genomic Encyclopedia of Type Strains, Phase IV (KMG-IV): sequencing the most valuable type-strain genomes for metagenomic binning, comparative biology and taxonomic classification.</title>
        <authorList>
            <person name="Goeker M."/>
        </authorList>
    </citation>
    <scope>NUCLEOTIDE SEQUENCE [LARGE SCALE GENOMIC DNA]</scope>
    <source>
        <strain evidence="1 2">DSM 16784</strain>
    </source>
</reference>
<dbReference type="RefSeq" id="WP_307407516.1">
    <property type="nucleotide sequence ID" value="NZ_JAUSUR010000003.1"/>
</dbReference>
<gene>
    <name evidence="1" type="ORF">J2S15_001831</name>
</gene>
<comment type="caution">
    <text evidence="1">The sequence shown here is derived from an EMBL/GenBank/DDBJ whole genome shotgun (WGS) entry which is preliminary data.</text>
</comment>
<accession>A0ABU0E2V9</accession>
<evidence type="ECO:0000313" key="2">
    <source>
        <dbReference type="Proteomes" id="UP001230220"/>
    </source>
</evidence>
<dbReference type="Proteomes" id="UP001230220">
    <property type="component" value="Unassembled WGS sequence"/>
</dbReference>
<proteinExistence type="predicted"/>
<keyword evidence="2" id="KW-1185">Reference proteome</keyword>
<sequence length="503" mass="57219">MTDIIPSILNQIKHSLNSEGKLDYTFELIKKEQRKPNELSFVAGAKENILGISNKPAEKTSCVMKYLMANDKEISILVKQLSEESIDVLYDANNTLYNDIFENRSTLDGDHGYAFASECILSSSNPEVVKAGLIVLGSFENFGDRLIEPLKLIALYESFTNYVIYIFKKFPDGNDWIFDIAKKTHGWGKINAVENLKVTNDEMKYWLASEGCSNAVMDGYLSYECAQKINIYEYVQKEHLSQEELVGLQTIIFALINEDGAPCAGISDMEHPVELLSNFYNQIKDKLVDCTQIKFLTDVEEYLVENHEENEIAITIINSIKTQIEQLPLERIVINSLNENDNYHIWIAVYIANKMNIDIADELFKLLKSNYLKYSSYTWYFFKHKILIDEILDLYENSIDLTLIATGMGDSLGFGDNHSLYMSLTSIIQELGAYPNKGVNLIKAALQSPVVSHRNMAARAMKRWSVSTGLPLKEFNSELYHLTKQTISIEVNDTAKENLTELI</sequence>
<evidence type="ECO:0008006" key="3">
    <source>
        <dbReference type="Google" id="ProtNLM"/>
    </source>
</evidence>
<evidence type="ECO:0000313" key="1">
    <source>
        <dbReference type="EMBL" id="MDQ0361084.1"/>
    </source>
</evidence>
<protein>
    <recommendedName>
        <fullName evidence="3">HEAT repeat domain-containing protein</fullName>
    </recommendedName>
</protein>
<name>A0ABU0E2V9_9FIRM</name>
<organism evidence="1 2">
    <name type="scientific">Breznakia pachnodae</name>
    <dbReference type="NCBI Taxonomy" id="265178"/>
    <lineage>
        <taxon>Bacteria</taxon>
        <taxon>Bacillati</taxon>
        <taxon>Bacillota</taxon>
        <taxon>Erysipelotrichia</taxon>
        <taxon>Erysipelotrichales</taxon>
        <taxon>Erysipelotrichaceae</taxon>
        <taxon>Breznakia</taxon>
    </lineage>
</organism>